<keyword evidence="2" id="KW-1185">Reference proteome</keyword>
<proteinExistence type="predicted"/>
<organism evidence="1 2">
    <name type="scientific">Pleuronectes platessa</name>
    <name type="common">European plaice</name>
    <dbReference type="NCBI Taxonomy" id="8262"/>
    <lineage>
        <taxon>Eukaryota</taxon>
        <taxon>Metazoa</taxon>
        <taxon>Chordata</taxon>
        <taxon>Craniata</taxon>
        <taxon>Vertebrata</taxon>
        <taxon>Euteleostomi</taxon>
        <taxon>Actinopterygii</taxon>
        <taxon>Neopterygii</taxon>
        <taxon>Teleostei</taxon>
        <taxon>Neoteleostei</taxon>
        <taxon>Acanthomorphata</taxon>
        <taxon>Carangaria</taxon>
        <taxon>Pleuronectiformes</taxon>
        <taxon>Pleuronectoidei</taxon>
        <taxon>Pleuronectidae</taxon>
        <taxon>Pleuronectes</taxon>
    </lineage>
</organism>
<name>A0A9N7U302_PLEPL</name>
<dbReference type="EMBL" id="CADEAL010000675">
    <property type="protein sequence ID" value="CAB1423711.1"/>
    <property type="molecule type" value="Genomic_DNA"/>
</dbReference>
<sequence>MMDGVWVEQQELEHKVPESTLNSDTHTTHLCFNDHQATAARWPREQLRLDIGSRPGWTPNHRADRTVR</sequence>
<dbReference type="AlphaFoldDB" id="A0A9N7U302"/>
<accession>A0A9N7U302</accession>
<protein>
    <submittedName>
        <fullName evidence="1">Uncharacterized protein</fullName>
    </submittedName>
</protein>
<dbReference type="Proteomes" id="UP001153269">
    <property type="component" value="Unassembled WGS sequence"/>
</dbReference>
<gene>
    <name evidence="1" type="ORF">PLEPLA_LOCUS11632</name>
</gene>
<evidence type="ECO:0000313" key="1">
    <source>
        <dbReference type="EMBL" id="CAB1423711.1"/>
    </source>
</evidence>
<reference evidence="1" key="1">
    <citation type="submission" date="2020-03" db="EMBL/GenBank/DDBJ databases">
        <authorList>
            <person name="Weist P."/>
        </authorList>
    </citation>
    <scope>NUCLEOTIDE SEQUENCE</scope>
</reference>
<comment type="caution">
    <text evidence="1">The sequence shown here is derived from an EMBL/GenBank/DDBJ whole genome shotgun (WGS) entry which is preliminary data.</text>
</comment>
<evidence type="ECO:0000313" key="2">
    <source>
        <dbReference type="Proteomes" id="UP001153269"/>
    </source>
</evidence>